<dbReference type="InterPro" id="IPR008279">
    <property type="entry name" value="PEP-util_enz_mobile_dom"/>
</dbReference>
<keyword evidence="8" id="KW-0762">Sugar transport</keyword>
<dbReference type="InterPro" id="IPR003018">
    <property type="entry name" value="GAF"/>
</dbReference>
<sequence length="758" mass="83775">MKKKNVDLICDIAELISLAENGRDRKELLQKVVTSVAKHMLADVCSIYIYDEDDRQLTLRATQGLDEAAIGVVKLRLGEGITGRAVRELRPICVGTASQSASYKFFPGIHEEEYEAFLAVPILRGLRRIGALVVQARETNYFTSNDVKALRAIAAQLATMIENVQLLKEARDKAEAPVVPVAKKVTTASILRGRSASTGTARGTAYTLDSANSESCALPDPDAPPHSFEDFETAVGKTASQIEQLQRQTSEDLADVAVLIFSAHLLILEDEQFTGRIGNLIQTGTPALKAIATVVNEYVEVFSKSSMPLIREKVLDVKDLGNRLTRNLINEEAGECDYRSQIIIAHELLPSDILKLSAENVEGFIVSSGVTSHNAIICRSLGIPMVAISRELADGIPDGEELLMDAEQGIIYLRPGAEVYAKYRELDEAWKVMHNASDMKAKTKTKCGERVHIYANINLLSDLKPAREFKAEGVGLYRSEFPFIVRNDFPPEEEQYIIYKKLVEQMEGKPVTFRTLDIGGDKMLSYYSNVSEANPFLGMRAIRFSLQNRDIFCQQLRAFLRAGAGGGTRIMFPLISSVDDFVEARSIVYECMDELEEEGIPFSRDTQLGVMMELPSAVEVVDELAMEADFLSIGSNDLIQYMLAVDRTNEQVSKLYLAHHPAILRAINRIVSASETHGKDVSICGDLSADPRMLPFLLGVGLRRFSIDIVNALTVQRLVNSISLEEAEEMANAMLDFGRISEIEAYLIDCNLVDAAEA</sequence>
<dbReference type="InterPro" id="IPR008731">
    <property type="entry name" value="PTS_EIN"/>
</dbReference>
<evidence type="ECO:0000256" key="1">
    <source>
        <dbReference type="ARBA" id="ARBA00000683"/>
    </source>
</evidence>
<dbReference type="InterPro" id="IPR006318">
    <property type="entry name" value="PTS_EI-like"/>
</dbReference>
<dbReference type="SUPFAM" id="SSF55781">
    <property type="entry name" value="GAF domain-like"/>
    <property type="match status" value="1"/>
</dbReference>
<dbReference type="Pfam" id="PF13185">
    <property type="entry name" value="GAF_2"/>
    <property type="match status" value="1"/>
</dbReference>
<comment type="similarity">
    <text evidence="4">Belongs to the PEP-utilizing enzyme family.</text>
</comment>
<evidence type="ECO:0000256" key="2">
    <source>
        <dbReference type="ARBA" id="ARBA00001946"/>
    </source>
</evidence>
<evidence type="ECO:0000256" key="7">
    <source>
        <dbReference type="ARBA" id="ARBA00022490"/>
    </source>
</evidence>
<dbReference type="GO" id="GO:0046872">
    <property type="term" value="F:metal ion binding"/>
    <property type="evidence" value="ECO:0007669"/>
    <property type="project" value="UniProtKB-KW"/>
</dbReference>
<name>A0A6C2U9T5_PONDE</name>
<dbReference type="InterPro" id="IPR040442">
    <property type="entry name" value="Pyrv_kinase-like_dom_sf"/>
</dbReference>
<dbReference type="GO" id="GO:0009401">
    <property type="term" value="P:phosphoenolpyruvate-dependent sugar phosphotransferase system"/>
    <property type="evidence" value="ECO:0007669"/>
    <property type="project" value="UniProtKB-KW"/>
</dbReference>
<accession>A0A6C2U9T5</accession>
<dbReference type="GO" id="GO:0005737">
    <property type="term" value="C:cytoplasm"/>
    <property type="evidence" value="ECO:0007669"/>
    <property type="project" value="UniProtKB-SubCell"/>
</dbReference>
<dbReference type="EMBL" id="CAAHFG010000004">
    <property type="protein sequence ID" value="VGO16755.1"/>
    <property type="molecule type" value="Genomic_DNA"/>
</dbReference>
<dbReference type="Proteomes" id="UP000366872">
    <property type="component" value="Unassembled WGS sequence"/>
</dbReference>
<evidence type="ECO:0000256" key="9">
    <source>
        <dbReference type="ARBA" id="ARBA00022679"/>
    </source>
</evidence>
<dbReference type="Pfam" id="PF05524">
    <property type="entry name" value="PEP-utilisers_N"/>
    <property type="match status" value="1"/>
</dbReference>
<dbReference type="InterPro" id="IPR036637">
    <property type="entry name" value="Phosphohistidine_dom_sf"/>
</dbReference>
<evidence type="ECO:0000313" key="16">
    <source>
        <dbReference type="Proteomes" id="UP000366872"/>
    </source>
</evidence>
<evidence type="ECO:0000256" key="3">
    <source>
        <dbReference type="ARBA" id="ARBA00004496"/>
    </source>
</evidence>
<evidence type="ECO:0000256" key="13">
    <source>
        <dbReference type="ARBA" id="ARBA00022842"/>
    </source>
</evidence>
<dbReference type="GO" id="GO:0008965">
    <property type="term" value="F:phosphoenolpyruvate-protein phosphotransferase activity"/>
    <property type="evidence" value="ECO:0007669"/>
    <property type="project" value="UniProtKB-EC"/>
</dbReference>
<protein>
    <recommendedName>
        <fullName evidence="5">phosphoenolpyruvate--protein phosphotransferase</fullName>
        <ecNumber evidence="5">2.7.3.9</ecNumber>
    </recommendedName>
</protein>
<comment type="catalytic activity">
    <reaction evidence="1">
        <text>L-histidyl-[protein] + phosphoenolpyruvate = N(pros)-phospho-L-histidyl-[protein] + pyruvate</text>
        <dbReference type="Rhea" id="RHEA:23880"/>
        <dbReference type="Rhea" id="RHEA-COMP:9745"/>
        <dbReference type="Rhea" id="RHEA-COMP:9746"/>
        <dbReference type="ChEBI" id="CHEBI:15361"/>
        <dbReference type="ChEBI" id="CHEBI:29979"/>
        <dbReference type="ChEBI" id="CHEBI:58702"/>
        <dbReference type="ChEBI" id="CHEBI:64837"/>
        <dbReference type="EC" id="2.7.3.9"/>
    </reaction>
</comment>
<dbReference type="Gene3D" id="3.20.20.60">
    <property type="entry name" value="Phosphoenolpyruvate-binding domains"/>
    <property type="match status" value="1"/>
</dbReference>
<dbReference type="NCBIfam" id="TIGR01417">
    <property type="entry name" value="PTS_I_fam"/>
    <property type="match status" value="1"/>
</dbReference>
<dbReference type="SMART" id="SM00065">
    <property type="entry name" value="GAF"/>
    <property type="match status" value="1"/>
</dbReference>
<evidence type="ECO:0000256" key="4">
    <source>
        <dbReference type="ARBA" id="ARBA00007837"/>
    </source>
</evidence>
<dbReference type="InterPro" id="IPR029016">
    <property type="entry name" value="GAF-like_dom_sf"/>
</dbReference>
<proteinExistence type="inferred from homology"/>
<feature type="domain" description="GAF" evidence="14">
    <location>
        <begin position="24"/>
        <end position="171"/>
    </location>
</feature>
<evidence type="ECO:0000256" key="11">
    <source>
        <dbReference type="ARBA" id="ARBA00022723"/>
    </source>
</evidence>
<organism evidence="15 16">
    <name type="scientific">Pontiella desulfatans</name>
    <dbReference type="NCBI Taxonomy" id="2750659"/>
    <lineage>
        <taxon>Bacteria</taxon>
        <taxon>Pseudomonadati</taxon>
        <taxon>Kiritimatiellota</taxon>
        <taxon>Kiritimatiellia</taxon>
        <taxon>Kiritimatiellales</taxon>
        <taxon>Pontiellaceae</taxon>
        <taxon>Pontiella</taxon>
    </lineage>
</organism>
<keyword evidence="6" id="KW-0813">Transport</keyword>
<evidence type="ECO:0000256" key="8">
    <source>
        <dbReference type="ARBA" id="ARBA00022597"/>
    </source>
</evidence>
<gene>
    <name evidence="15" type="primary">ptsI_3</name>
    <name evidence="15" type="ORF">PDESU_05347</name>
</gene>
<dbReference type="Gene3D" id="3.50.30.10">
    <property type="entry name" value="Phosphohistidine domain"/>
    <property type="match status" value="1"/>
</dbReference>
<evidence type="ECO:0000256" key="6">
    <source>
        <dbReference type="ARBA" id="ARBA00022448"/>
    </source>
</evidence>
<dbReference type="PRINTS" id="PR01736">
    <property type="entry name" value="PHPHTRNFRASE"/>
</dbReference>
<dbReference type="Pfam" id="PF02896">
    <property type="entry name" value="PEP-utilizers_C"/>
    <property type="match status" value="1"/>
</dbReference>
<dbReference type="Pfam" id="PF00391">
    <property type="entry name" value="PEP-utilizers"/>
    <property type="match status" value="1"/>
</dbReference>
<evidence type="ECO:0000256" key="10">
    <source>
        <dbReference type="ARBA" id="ARBA00022683"/>
    </source>
</evidence>
<evidence type="ECO:0000256" key="12">
    <source>
        <dbReference type="ARBA" id="ARBA00022777"/>
    </source>
</evidence>
<dbReference type="PANTHER" id="PTHR46244">
    <property type="entry name" value="PHOSPHOENOLPYRUVATE-PROTEIN PHOSPHOTRANSFERASE"/>
    <property type="match status" value="1"/>
</dbReference>
<dbReference type="RefSeq" id="WP_136082281.1">
    <property type="nucleotide sequence ID" value="NZ_CAAHFG010000004.1"/>
</dbReference>
<keyword evidence="15" id="KW-0670">Pyruvate</keyword>
<dbReference type="AlphaFoldDB" id="A0A6C2U9T5"/>
<evidence type="ECO:0000259" key="14">
    <source>
        <dbReference type="SMART" id="SM00065"/>
    </source>
</evidence>
<dbReference type="InterPro" id="IPR036618">
    <property type="entry name" value="PtsI_HPr-bd_sf"/>
</dbReference>
<dbReference type="SUPFAM" id="SSF51621">
    <property type="entry name" value="Phosphoenolpyruvate/pyruvate domain"/>
    <property type="match status" value="1"/>
</dbReference>
<dbReference type="InterPro" id="IPR050499">
    <property type="entry name" value="PEP-utilizing_PTS_enzyme"/>
</dbReference>
<dbReference type="Gene3D" id="3.30.450.40">
    <property type="match status" value="1"/>
</dbReference>
<comment type="subcellular location">
    <subcellularLocation>
        <location evidence="3">Cytoplasm</location>
    </subcellularLocation>
</comment>
<keyword evidence="11" id="KW-0479">Metal-binding</keyword>
<dbReference type="SUPFAM" id="SSF47831">
    <property type="entry name" value="Enzyme I of the PEP:sugar phosphotransferase system HPr-binding (sub)domain"/>
    <property type="match status" value="1"/>
</dbReference>
<dbReference type="EC" id="2.7.3.9" evidence="5"/>
<evidence type="ECO:0000256" key="5">
    <source>
        <dbReference type="ARBA" id="ARBA00012232"/>
    </source>
</evidence>
<keyword evidence="7" id="KW-0963">Cytoplasm</keyword>
<dbReference type="GO" id="GO:0016301">
    <property type="term" value="F:kinase activity"/>
    <property type="evidence" value="ECO:0007669"/>
    <property type="project" value="UniProtKB-KW"/>
</dbReference>
<dbReference type="PANTHER" id="PTHR46244:SF6">
    <property type="entry name" value="PHOSPHOENOLPYRUVATE-PROTEIN PHOSPHOTRANSFERASE"/>
    <property type="match status" value="1"/>
</dbReference>
<dbReference type="SUPFAM" id="SSF52009">
    <property type="entry name" value="Phosphohistidine domain"/>
    <property type="match status" value="1"/>
</dbReference>
<keyword evidence="12" id="KW-0418">Kinase</keyword>
<dbReference type="Gene3D" id="1.10.274.10">
    <property type="entry name" value="PtsI, HPr-binding domain"/>
    <property type="match status" value="1"/>
</dbReference>
<dbReference type="InterPro" id="IPR015813">
    <property type="entry name" value="Pyrv/PenolPyrv_kinase-like_dom"/>
</dbReference>
<keyword evidence="9 15" id="KW-0808">Transferase</keyword>
<dbReference type="InterPro" id="IPR000121">
    <property type="entry name" value="PEP_util_C"/>
</dbReference>
<reference evidence="15 16" key="1">
    <citation type="submission" date="2019-04" db="EMBL/GenBank/DDBJ databases">
        <authorList>
            <person name="Van Vliet M D."/>
        </authorList>
    </citation>
    <scope>NUCLEOTIDE SEQUENCE [LARGE SCALE GENOMIC DNA]</scope>
    <source>
        <strain evidence="15 16">F1</strain>
    </source>
</reference>
<evidence type="ECO:0000313" key="15">
    <source>
        <dbReference type="EMBL" id="VGO16755.1"/>
    </source>
</evidence>
<keyword evidence="13" id="KW-0460">Magnesium</keyword>
<keyword evidence="16" id="KW-1185">Reference proteome</keyword>
<comment type="cofactor">
    <cofactor evidence="2">
        <name>Mg(2+)</name>
        <dbReference type="ChEBI" id="CHEBI:18420"/>
    </cofactor>
</comment>
<keyword evidence="10" id="KW-0598">Phosphotransferase system</keyword>